<gene>
    <name evidence="1" type="ORF">CYNAS_LOCUS22550</name>
</gene>
<keyword evidence="2" id="KW-1185">Reference proteome</keyword>
<reference evidence="1" key="1">
    <citation type="submission" date="2023-07" db="EMBL/GenBank/DDBJ databases">
        <authorList>
            <consortium name="CYATHOMIX"/>
        </authorList>
    </citation>
    <scope>NUCLEOTIDE SEQUENCE</scope>
    <source>
        <strain evidence="1">N/A</strain>
    </source>
</reference>
<evidence type="ECO:0000313" key="2">
    <source>
        <dbReference type="Proteomes" id="UP001176961"/>
    </source>
</evidence>
<proteinExistence type="predicted"/>
<accession>A0AA36MIS6</accession>
<sequence>MKMRSYLFFGQVMSPVYHSLPSTLFLFNVFMFDYSNAIFASSTNLVMRMKRSGGMDFGCTSGNCIGQSTQVTQMQHCTGPSCQTTACQGKTCTVTIRTYCTVPCGPNGQLCCDKQPRHVPSPPHSYCLNCPAQIAVPRIPQFPQTPPINIPQFPPTNIVAPPIPQIRPIGPANIVMPPLQGPMMQCCVCCMPLCTVQCIMLSCSTCMIASQTAFFGK</sequence>
<dbReference type="Proteomes" id="UP001176961">
    <property type="component" value="Unassembled WGS sequence"/>
</dbReference>
<protein>
    <submittedName>
        <fullName evidence="1">Uncharacterized protein</fullName>
    </submittedName>
</protein>
<comment type="caution">
    <text evidence="1">The sequence shown here is derived from an EMBL/GenBank/DDBJ whole genome shotgun (WGS) entry which is preliminary data.</text>
</comment>
<dbReference type="AlphaFoldDB" id="A0AA36MIS6"/>
<organism evidence="1 2">
    <name type="scientific">Cylicocyclus nassatus</name>
    <name type="common">Nematode worm</name>
    <dbReference type="NCBI Taxonomy" id="53992"/>
    <lineage>
        <taxon>Eukaryota</taxon>
        <taxon>Metazoa</taxon>
        <taxon>Ecdysozoa</taxon>
        <taxon>Nematoda</taxon>
        <taxon>Chromadorea</taxon>
        <taxon>Rhabditida</taxon>
        <taxon>Rhabditina</taxon>
        <taxon>Rhabditomorpha</taxon>
        <taxon>Strongyloidea</taxon>
        <taxon>Strongylidae</taxon>
        <taxon>Cylicocyclus</taxon>
    </lineage>
</organism>
<dbReference type="EMBL" id="CATQJL010000326">
    <property type="protein sequence ID" value="CAJ0610567.1"/>
    <property type="molecule type" value="Genomic_DNA"/>
</dbReference>
<evidence type="ECO:0000313" key="1">
    <source>
        <dbReference type="EMBL" id="CAJ0610567.1"/>
    </source>
</evidence>
<name>A0AA36MIS6_CYLNA</name>